<evidence type="ECO:0000256" key="7">
    <source>
        <dbReference type="ARBA" id="ARBA00022670"/>
    </source>
</evidence>
<dbReference type="InterPro" id="IPR019103">
    <property type="entry name" value="Peptidase_aspartic_DDI1-type"/>
</dbReference>
<dbReference type="Pfam" id="PF09668">
    <property type="entry name" value="Asp_protease"/>
    <property type="match status" value="1"/>
</dbReference>
<keyword evidence="9" id="KW-0378">Hydrolase</keyword>
<dbReference type="EMBL" id="MPUK01000013">
    <property type="protein sequence ID" value="ONH65201.1"/>
    <property type="molecule type" value="Genomic_DNA"/>
</dbReference>
<dbReference type="InterPro" id="IPR021109">
    <property type="entry name" value="Peptidase_aspartic_dom_sf"/>
</dbReference>
<evidence type="ECO:0000256" key="6">
    <source>
        <dbReference type="ARBA" id="ARBA00022490"/>
    </source>
</evidence>
<feature type="domain" description="UBA" evidence="11">
    <location>
        <begin position="410"/>
        <end position="449"/>
    </location>
</feature>
<dbReference type="Gene3D" id="1.10.8.10">
    <property type="entry name" value="DNA helicase RuvA subunit, C-terminal domain"/>
    <property type="match status" value="1"/>
</dbReference>
<organism evidence="12 13">
    <name type="scientific">Cyberlindnera fabianii</name>
    <name type="common">Yeast</name>
    <name type="synonym">Hansenula fabianii</name>
    <dbReference type="NCBI Taxonomy" id="36022"/>
    <lineage>
        <taxon>Eukaryota</taxon>
        <taxon>Fungi</taxon>
        <taxon>Dikarya</taxon>
        <taxon>Ascomycota</taxon>
        <taxon>Saccharomycotina</taxon>
        <taxon>Saccharomycetes</taxon>
        <taxon>Phaffomycetales</taxon>
        <taxon>Phaffomycetaceae</taxon>
        <taxon>Cyberlindnera</taxon>
    </lineage>
</organism>
<comment type="similarity">
    <text evidence="3">Belongs to the DDI1 family.</text>
</comment>
<evidence type="ECO:0000256" key="8">
    <source>
        <dbReference type="ARBA" id="ARBA00022750"/>
    </source>
</evidence>
<evidence type="ECO:0000256" key="9">
    <source>
        <dbReference type="ARBA" id="ARBA00022801"/>
    </source>
</evidence>
<dbReference type="GO" id="GO:0006508">
    <property type="term" value="P:proteolysis"/>
    <property type="evidence" value="ECO:0007669"/>
    <property type="project" value="UniProtKB-KW"/>
</dbReference>
<evidence type="ECO:0000256" key="2">
    <source>
        <dbReference type="ARBA" id="ARBA00004496"/>
    </source>
</evidence>
<feature type="region of interest" description="Disordered" evidence="10">
    <location>
        <begin position="387"/>
        <end position="414"/>
    </location>
</feature>
<evidence type="ECO:0000256" key="1">
    <source>
        <dbReference type="ARBA" id="ARBA00003231"/>
    </source>
</evidence>
<comment type="subcellular location">
    <subcellularLocation>
        <location evidence="2">Cytoplasm</location>
    </subcellularLocation>
</comment>
<keyword evidence="13" id="KW-1185">Reference proteome</keyword>
<reference evidence="13" key="1">
    <citation type="journal article" date="2017" name="Genome Announc.">
        <title>Genome sequences of Cyberlindnera fabianii 65, Pichia kudriavzevii 129, and Saccharomyces cerevisiae 131 isolated from fermented masau fruits in Zimbabwe.</title>
        <authorList>
            <person name="van Rijswijck I.M.H."/>
            <person name="Derks M.F.L."/>
            <person name="Abee T."/>
            <person name="de Ridder D."/>
            <person name="Smid E.J."/>
        </authorList>
    </citation>
    <scope>NUCLEOTIDE SEQUENCE [LARGE SCALE GENOMIC DNA]</scope>
    <source>
        <strain evidence="13">65</strain>
    </source>
</reference>
<dbReference type="PANTHER" id="PTHR12917:SF1">
    <property type="entry name" value="AT13091P"/>
    <property type="match status" value="1"/>
</dbReference>
<dbReference type="SUPFAM" id="SSF54236">
    <property type="entry name" value="Ubiquitin-like"/>
    <property type="match status" value="1"/>
</dbReference>
<evidence type="ECO:0000256" key="4">
    <source>
        <dbReference type="ARBA" id="ARBA00011128"/>
    </source>
</evidence>
<evidence type="ECO:0000313" key="12">
    <source>
        <dbReference type="EMBL" id="ONH65201.1"/>
    </source>
</evidence>
<dbReference type="CDD" id="cd05479">
    <property type="entry name" value="RP_DDI"/>
    <property type="match status" value="1"/>
</dbReference>
<dbReference type="SMART" id="SM00165">
    <property type="entry name" value="UBA"/>
    <property type="match status" value="1"/>
</dbReference>
<dbReference type="InterPro" id="IPR009060">
    <property type="entry name" value="UBA-like_sf"/>
</dbReference>
<evidence type="ECO:0000256" key="10">
    <source>
        <dbReference type="SAM" id="MobiDB-lite"/>
    </source>
</evidence>
<dbReference type="VEuPathDB" id="FungiDB:BON22_5026"/>
<feature type="compositionally biased region" description="Low complexity" evidence="10">
    <location>
        <begin position="83"/>
        <end position="101"/>
    </location>
</feature>
<dbReference type="Gene3D" id="3.10.20.90">
    <property type="entry name" value="Phosphatidylinositol 3-kinase Catalytic Subunit, Chain A, domain 1"/>
    <property type="match status" value="1"/>
</dbReference>
<feature type="compositionally biased region" description="Low complexity" evidence="10">
    <location>
        <begin position="387"/>
        <end position="397"/>
    </location>
</feature>
<keyword evidence="8" id="KW-0064">Aspartyl protease</keyword>
<dbReference type="SUPFAM" id="SSF50630">
    <property type="entry name" value="Acid proteases"/>
    <property type="match status" value="1"/>
</dbReference>
<dbReference type="OMA" id="GHRLNAF"/>
<dbReference type="InterPro" id="IPR029071">
    <property type="entry name" value="Ubiquitin-like_domsf"/>
</dbReference>
<dbReference type="InterPro" id="IPR033882">
    <property type="entry name" value="DDI1_N"/>
</dbReference>
<evidence type="ECO:0000313" key="13">
    <source>
        <dbReference type="Proteomes" id="UP000189513"/>
    </source>
</evidence>
<name>A0A1V2L2C1_CYBFA</name>
<proteinExistence type="inferred from homology"/>
<dbReference type="CDD" id="cd01796">
    <property type="entry name" value="Ubl_Ddi1_like"/>
    <property type="match status" value="1"/>
</dbReference>
<sequence length="449" mass="47874">MPQITASFEHNEQLIPLDVSLELTLNDLRAYVGAECGEEPDTLIITHNGQTLSADKGTSTLQELDFHDNDMISVMPTRLLKDQNSGAQQQQQQQGSQGAEAQIEAMRQHLLSNPQMLNQMGMGGNPMVENALRDPNAFAQMMRPLIDAGLLGGIGGGSGFGGGAQRAQLPGGVSPQEWERLQRTKDDPASQRHIQELEDLEEIQQSLELAMENTPEMFGQVSMLYVKVEVNGHEVKAFVDSGAQSTIISPSLAAKCGLTRLIDKRFKGVAMGVGRSEIIGRIHSAQLKVSSSYLPVSFTVVDAGVDMLLGLDMLRRHQASIDLKRDVLKIADVETPFLGEAEIPDSMFKQAQKGQALGGAGTSAGTYSTGQSASSAAAAAAASRLSQSSSQSTSTASRPRAPIPSTNSSTFPESDISSLVGLGYSRQEAIRALEMAGGNVEVAASFLFQ</sequence>
<keyword evidence="7" id="KW-0645">Protease</keyword>
<evidence type="ECO:0000256" key="3">
    <source>
        <dbReference type="ARBA" id="ARBA00009136"/>
    </source>
</evidence>
<comment type="caution">
    <text evidence="12">The sequence shown here is derived from an EMBL/GenBank/DDBJ whole genome shotgun (WGS) entry which is preliminary data.</text>
</comment>
<dbReference type="PANTHER" id="PTHR12917">
    <property type="entry name" value="ASPARTYL PROTEASE DDI-RELATED"/>
    <property type="match status" value="1"/>
</dbReference>
<feature type="compositionally biased region" description="Polar residues" evidence="10">
    <location>
        <begin position="404"/>
        <end position="414"/>
    </location>
</feature>
<protein>
    <recommendedName>
        <fullName evidence="5">DNA damage-inducible protein 1</fullName>
    </recommendedName>
</protein>
<gene>
    <name evidence="12" type="ORF">BON22_5026</name>
</gene>
<dbReference type="GO" id="GO:0004190">
    <property type="term" value="F:aspartic-type endopeptidase activity"/>
    <property type="evidence" value="ECO:0007669"/>
    <property type="project" value="UniProtKB-KW"/>
</dbReference>
<feature type="region of interest" description="Disordered" evidence="10">
    <location>
        <begin position="82"/>
        <end position="101"/>
    </location>
</feature>
<comment type="subunit">
    <text evidence="4">Binds ubiquitin and polyubiquitinated proteins.</text>
</comment>
<dbReference type="Proteomes" id="UP000189513">
    <property type="component" value="Unassembled WGS sequence"/>
</dbReference>
<comment type="function">
    <text evidence="1">Probable aspartic protease. May be involved in the regulation of exocytosis. Acts as a linker between the 19S proteasome and polyubiquitinated proteins via UBA domain interactions with ubiquitin for their subsequent degradation. Required for S-phase checkpoint control.</text>
</comment>
<dbReference type="SUPFAM" id="SSF46934">
    <property type="entry name" value="UBA-like"/>
    <property type="match status" value="1"/>
</dbReference>
<keyword evidence="6" id="KW-0963">Cytoplasm</keyword>
<dbReference type="Gene3D" id="2.40.70.10">
    <property type="entry name" value="Acid Proteases"/>
    <property type="match status" value="1"/>
</dbReference>
<dbReference type="PROSITE" id="PS50030">
    <property type="entry name" value="UBA"/>
    <property type="match status" value="1"/>
</dbReference>
<dbReference type="CDD" id="cd14309">
    <property type="entry name" value="UBA_scDdi1_like"/>
    <property type="match status" value="1"/>
</dbReference>
<dbReference type="GO" id="GO:0005737">
    <property type="term" value="C:cytoplasm"/>
    <property type="evidence" value="ECO:0007669"/>
    <property type="project" value="UniProtKB-SubCell"/>
</dbReference>
<evidence type="ECO:0000259" key="11">
    <source>
        <dbReference type="PROSITE" id="PS50030"/>
    </source>
</evidence>
<dbReference type="Pfam" id="PF00627">
    <property type="entry name" value="UBA"/>
    <property type="match status" value="1"/>
</dbReference>
<dbReference type="InterPro" id="IPR015940">
    <property type="entry name" value="UBA"/>
</dbReference>
<accession>A0A1V2L2C1</accession>
<evidence type="ECO:0000256" key="5">
    <source>
        <dbReference type="ARBA" id="ARBA00021491"/>
    </source>
</evidence>
<dbReference type="AlphaFoldDB" id="A0A1V2L2C1"/>
<dbReference type="STRING" id="36022.A0A1V2L2C1"/>